<evidence type="ECO:0000313" key="2">
    <source>
        <dbReference type="EMBL" id="GAA4666204.1"/>
    </source>
</evidence>
<dbReference type="Proteomes" id="UP001500192">
    <property type="component" value="Unassembled WGS sequence"/>
</dbReference>
<evidence type="ECO:0008006" key="4">
    <source>
        <dbReference type="Google" id="ProtNLM"/>
    </source>
</evidence>
<reference evidence="3" key="1">
    <citation type="journal article" date="2019" name="Int. J. Syst. Evol. Microbiol.">
        <title>The Global Catalogue of Microorganisms (GCM) 10K type strain sequencing project: providing services to taxonomists for standard genome sequencing and annotation.</title>
        <authorList>
            <consortium name="The Broad Institute Genomics Platform"/>
            <consortium name="The Broad Institute Genome Sequencing Center for Infectious Disease"/>
            <person name="Wu L."/>
            <person name="Ma J."/>
        </authorList>
    </citation>
    <scope>NUCLEOTIDE SEQUENCE [LARGE SCALE GENOMIC DNA]</scope>
    <source>
        <strain evidence="3">JCM 18054</strain>
    </source>
</reference>
<sequence>MQARIVMTRAILGASLLLVLAACGHTENPGPAPLDLATVDWAEAVVPGDLCLTPQPVQLHDGTATVVDEQWGNLIYGLGDRRPTYGDLTGDGLEEAGIDVYCVPEGAGGSAVISRGFLIFDGSSGVYRSIGAITAVHPRVPGLAQPFVESIEIEPGRITAHEKFFAESDPSCCPGNDAVTTWTFDGTSLTHGPAAVG</sequence>
<accession>A0ABP8VLL1</accession>
<keyword evidence="1" id="KW-0732">Signal</keyword>
<dbReference type="PROSITE" id="PS51257">
    <property type="entry name" value="PROKAR_LIPOPROTEIN"/>
    <property type="match status" value="1"/>
</dbReference>
<feature type="chain" id="PRO_5046336328" description="Lipoprotein" evidence="1">
    <location>
        <begin position="22"/>
        <end position="197"/>
    </location>
</feature>
<protein>
    <recommendedName>
        <fullName evidence="4">Lipoprotein</fullName>
    </recommendedName>
</protein>
<keyword evidence="3" id="KW-1185">Reference proteome</keyword>
<feature type="signal peptide" evidence="1">
    <location>
        <begin position="1"/>
        <end position="21"/>
    </location>
</feature>
<proteinExistence type="predicted"/>
<evidence type="ECO:0000256" key="1">
    <source>
        <dbReference type="SAM" id="SignalP"/>
    </source>
</evidence>
<gene>
    <name evidence="2" type="ORF">GCM10023214_69790</name>
</gene>
<name>A0ABP8VLL1_9PSEU</name>
<organism evidence="2 3">
    <name type="scientific">Amycolatopsis dongchuanensis</name>
    <dbReference type="NCBI Taxonomy" id="1070866"/>
    <lineage>
        <taxon>Bacteria</taxon>
        <taxon>Bacillati</taxon>
        <taxon>Actinomycetota</taxon>
        <taxon>Actinomycetes</taxon>
        <taxon>Pseudonocardiales</taxon>
        <taxon>Pseudonocardiaceae</taxon>
        <taxon>Amycolatopsis</taxon>
    </lineage>
</organism>
<evidence type="ECO:0000313" key="3">
    <source>
        <dbReference type="Proteomes" id="UP001500192"/>
    </source>
</evidence>
<dbReference type="EMBL" id="BAABIB010000146">
    <property type="protein sequence ID" value="GAA4666204.1"/>
    <property type="molecule type" value="Genomic_DNA"/>
</dbReference>
<comment type="caution">
    <text evidence="2">The sequence shown here is derived from an EMBL/GenBank/DDBJ whole genome shotgun (WGS) entry which is preliminary data.</text>
</comment>